<evidence type="ECO:0000313" key="2">
    <source>
        <dbReference type="Proteomes" id="UP000037507"/>
    </source>
</evidence>
<dbReference type="AlphaFoldDB" id="A0A2T7SS40"/>
<gene>
    <name evidence="1" type="ORF">H663_020340</name>
</gene>
<dbReference type="STRING" id="1293045.H663_13230"/>
<name>A0A2T7SS40_9BURK</name>
<evidence type="ECO:0000313" key="1">
    <source>
        <dbReference type="EMBL" id="PVE05633.1"/>
    </source>
</evidence>
<protein>
    <submittedName>
        <fullName evidence="1">Uncharacterized protein</fullName>
    </submittedName>
</protein>
<organism evidence="1 2">
    <name type="scientific">Limnohabitans planktonicus II-D5</name>
    <dbReference type="NCBI Taxonomy" id="1293045"/>
    <lineage>
        <taxon>Bacteria</taxon>
        <taxon>Pseudomonadati</taxon>
        <taxon>Pseudomonadota</taxon>
        <taxon>Betaproteobacteria</taxon>
        <taxon>Burkholderiales</taxon>
        <taxon>Comamonadaceae</taxon>
        <taxon>Limnohabitans</taxon>
    </lineage>
</organism>
<dbReference type="EMBL" id="LFYT02000070">
    <property type="protein sequence ID" value="PVE05633.1"/>
    <property type="molecule type" value="Genomic_DNA"/>
</dbReference>
<comment type="caution">
    <text evidence="1">The sequence shown here is derived from an EMBL/GenBank/DDBJ whole genome shotgun (WGS) entry which is preliminary data.</text>
</comment>
<dbReference type="RefSeq" id="WP_053173881.1">
    <property type="nucleotide sequence ID" value="NZ_LFYT02000070.1"/>
</dbReference>
<dbReference type="InterPro" id="IPR011990">
    <property type="entry name" value="TPR-like_helical_dom_sf"/>
</dbReference>
<dbReference type="Gene3D" id="1.25.40.10">
    <property type="entry name" value="Tetratricopeptide repeat domain"/>
    <property type="match status" value="1"/>
</dbReference>
<dbReference type="SUPFAM" id="SSF48452">
    <property type="entry name" value="TPR-like"/>
    <property type="match status" value="1"/>
</dbReference>
<dbReference type="OrthoDB" id="7278101at2"/>
<accession>A0A2T7SS40</accession>
<reference evidence="1" key="1">
    <citation type="submission" date="2017-04" db="EMBL/GenBank/DDBJ databases">
        <title>Unexpected and diverse lifestyles within the genus Limnohabitans.</title>
        <authorList>
            <person name="Kasalicky V."/>
            <person name="Mehrshad M."/>
            <person name="Andrei S.-A."/>
            <person name="Salcher M."/>
            <person name="Kratochvilova H."/>
            <person name="Simek K."/>
            <person name="Ghai R."/>
        </authorList>
    </citation>
    <scope>NUCLEOTIDE SEQUENCE [LARGE SCALE GENOMIC DNA]</scope>
    <source>
        <strain evidence="1">II-D5</strain>
    </source>
</reference>
<dbReference type="Proteomes" id="UP000037507">
    <property type="component" value="Unassembled WGS sequence"/>
</dbReference>
<sequence>MRPGQRSPQNAAQLNKRLSELGQRFVALSNQGKFAEALKVNALARQIIPKHPQILGDAALCHLRLLDYDKARTLYLQACALAPQDVNLWDGLTETCGHLGRVDDVREHGVRSLQLKDQSVQGQPAYALPAQVPAATSDASRQIIAFSLFGDNPRYGETAKLNVTAAQELLPDWTCRFYVDETVPEAVRTALQTMGAQVLMVSAQDRQELSGLMWRFSVLEDPGVDRYLIRDADSLISKREAAAVQAWVRSGRFFHLMRDYFSHTELLLAGMWGGCGGVFKNLRLQMVQYIAQGQYLGARVVDQHFLRMHIWPTVRQSLLSHDPVFGFLGGEDFPPHEAQDMGQPFHVGCNLSATSVGATSSLPEGERVTWLILDQNGQTVCQYSTPVRQGEWRADIPGPYARHIRDGLWRVETVA</sequence>
<keyword evidence="2" id="KW-1185">Reference proteome</keyword>
<proteinExistence type="predicted"/>